<dbReference type="RefSeq" id="WP_245264766.1">
    <property type="nucleotide sequence ID" value="NZ_KK073900.1"/>
</dbReference>
<dbReference type="GO" id="GO:0006281">
    <property type="term" value="P:DNA repair"/>
    <property type="evidence" value="ECO:0007669"/>
    <property type="project" value="UniProtKB-KW"/>
</dbReference>
<dbReference type="GO" id="GO:0003908">
    <property type="term" value="F:methylated-DNA-[protein]-cysteine S-methyltransferase activity"/>
    <property type="evidence" value="ECO:0007669"/>
    <property type="project" value="UniProtKB-EC"/>
</dbReference>
<keyword evidence="7" id="KW-1133">Transmembrane helix</keyword>
<keyword evidence="7" id="KW-0472">Membrane</keyword>
<protein>
    <submittedName>
        <fullName evidence="9">Methylated-DNA-[protein]-cysteine S-methyltransferase</fullName>
    </submittedName>
</protein>
<dbReference type="SUPFAM" id="SSF53155">
    <property type="entry name" value="Methylated DNA-protein cysteine methyltransferase domain"/>
    <property type="match status" value="1"/>
</dbReference>
<comment type="catalytic activity">
    <reaction evidence="1">
        <text>a 4-O-methyl-thymidine in DNA + L-cysteinyl-[protein] = a thymidine in DNA + S-methyl-L-cysteinyl-[protein]</text>
        <dbReference type="Rhea" id="RHEA:53428"/>
        <dbReference type="Rhea" id="RHEA-COMP:10131"/>
        <dbReference type="Rhea" id="RHEA-COMP:10132"/>
        <dbReference type="Rhea" id="RHEA-COMP:13555"/>
        <dbReference type="Rhea" id="RHEA-COMP:13556"/>
        <dbReference type="ChEBI" id="CHEBI:29950"/>
        <dbReference type="ChEBI" id="CHEBI:82612"/>
        <dbReference type="ChEBI" id="CHEBI:137386"/>
        <dbReference type="ChEBI" id="CHEBI:137387"/>
        <dbReference type="EC" id="2.1.1.63"/>
    </reaction>
</comment>
<dbReference type="InterPro" id="IPR036631">
    <property type="entry name" value="MGMT_N_sf"/>
</dbReference>
<dbReference type="NCBIfam" id="TIGR00589">
    <property type="entry name" value="ogt"/>
    <property type="match status" value="1"/>
</dbReference>
<gene>
    <name evidence="9" type="ORF">DES43_12433</name>
</gene>
<dbReference type="GO" id="GO:0032259">
    <property type="term" value="P:methylation"/>
    <property type="evidence" value="ECO:0007669"/>
    <property type="project" value="UniProtKB-KW"/>
</dbReference>
<organism evidence="9 10">
    <name type="scientific">Aquamicrobium defluvii</name>
    <dbReference type="NCBI Taxonomy" id="69279"/>
    <lineage>
        <taxon>Bacteria</taxon>
        <taxon>Pseudomonadati</taxon>
        <taxon>Pseudomonadota</taxon>
        <taxon>Alphaproteobacteria</taxon>
        <taxon>Hyphomicrobiales</taxon>
        <taxon>Phyllobacteriaceae</taxon>
        <taxon>Aquamicrobium</taxon>
    </lineage>
</organism>
<evidence type="ECO:0000256" key="6">
    <source>
        <dbReference type="ARBA" id="ARBA00049348"/>
    </source>
</evidence>
<dbReference type="PANTHER" id="PTHR10815">
    <property type="entry name" value="METHYLATED-DNA--PROTEIN-CYSTEINE METHYLTRANSFERASE"/>
    <property type="match status" value="1"/>
</dbReference>
<comment type="caution">
    <text evidence="9">The sequence shown here is derived from an EMBL/GenBank/DDBJ whole genome shotgun (WGS) entry which is preliminary data.</text>
</comment>
<keyword evidence="10" id="KW-1185">Reference proteome</keyword>
<dbReference type="InterPro" id="IPR001497">
    <property type="entry name" value="MethylDNA_cys_MeTrfase_AS"/>
</dbReference>
<dbReference type="PANTHER" id="PTHR10815:SF5">
    <property type="entry name" value="METHYLATED-DNA--PROTEIN-CYSTEINE METHYLTRANSFERASE"/>
    <property type="match status" value="1"/>
</dbReference>
<evidence type="ECO:0000259" key="8">
    <source>
        <dbReference type="Pfam" id="PF01035"/>
    </source>
</evidence>
<evidence type="ECO:0000256" key="1">
    <source>
        <dbReference type="ARBA" id="ARBA00001286"/>
    </source>
</evidence>
<evidence type="ECO:0000256" key="7">
    <source>
        <dbReference type="SAM" id="Phobius"/>
    </source>
</evidence>
<dbReference type="Pfam" id="PF01035">
    <property type="entry name" value="DNA_binding_1"/>
    <property type="match status" value="1"/>
</dbReference>
<evidence type="ECO:0000256" key="2">
    <source>
        <dbReference type="ARBA" id="ARBA00022603"/>
    </source>
</evidence>
<keyword evidence="5" id="KW-0234">DNA repair</keyword>
<sequence length="195" mass="20416">MTMCNNPAEDTSGMAAAGHAVFLTNLGFSGFAWGAAGITRLCLPEKSRARVERRLAGHGPLAEQPPGWVAKLVSRIETYFAGNNVDFSEVPVDLAGVDAFRLDIYAAARRLRFGEVVTYGELARRAGHEGMARETGAALGANPVPLVVPCHRIVAAGGRIGGFSAPGGAATKEKMLELEGVRVGPPPPAQTSFGF</sequence>
<name>A0A4R6YC16_9HYPH</name>
<proteinExistence type="predicted"/>
<dbReference type="AlphaFoldDB" id="A0A4R6YC16"/>
<evidence type="ECO:0000256" key="4">
    <source>
        <dbReference type="ARBA" id="ARBA00022763"/>
    </source>
</evidence>
<reference evidence="9 10" key="1">
    <citation type="submission" date="2019-03" db="EMBL/GenBank/DDBJ databases">
        <title>Genomic Encyclopedia of Type Strains, Phase IV (KMG-IV): sequencing the most valuable type-strain genomes for metagenomic binning, comparative biology and taxonomic classification.</title>
        <authorList>
            <person name="Goeker M."/>
        </authorList>
    </citation>
    <scope>NUCLEOTIDE SEQUENCE [LARGE SCALE GENOMIC DNA]</scope>
    <source>
        <strain evidence="9 10">DSM 11603</strain>
    </source>
</reference>
<dbReference type="PROSITE" id="PS00374">
    <property type="entry name" value="MGMT"/>
    <property type="match status" value="1"/>
</dbReference>
<keyword evidence="3 9" id="KW-0808">Transferase</keyword>
<dbReference type="InterPro" id="IPR036388">
    <property type="entry name" value="WH-like_DNA-bd_sf"/>
</dbReference>
<evidence type="ECO:0000313" key="10">
    <source>
        <dbReference type="Proteomes" id="UP000294958"/>
    </source>
</evidence>
<dbReference type="SUPFAM" id="SSF46767">
    <property type="entry name" value="Methylated DNA-protein cysteine methyltransferase, C-terminal domain"/>
    <property type="match status" value="1"/>
</dbReference>
<dbReference type="InterPro" id="IPR036217">
    <property type="entry name" value="MethylDNA_cys_MeTrfase_DNAb"/>
</dbReference>
<keyword evidence="2 9" id="KW-0489">Methyltransferase</keyword>
<keyword evidence="4" id="KW-0227">DNA damage</keyword>
<evidence type="ECO:0000256" key="5">
    <source>
        <dbReference type="ARBA" id="ARBA00023204"/>
    </source>
</evidence>
<comment type="catalytic activity">
    <reaction evidence="6">
        <text>a 6-O-methyl-2'-deoxyguanosine in DNA + L-cysteinyl-[protein] = S-methyl-L-cysteinyl-[protein] + a 2'-deoxyguanosine in DNA</text>
        <dbReference type="Rhea" id="RHEA:24000"/>
        <dbReference type="Rhea" id="RHEA-COMP:10131"/>
        <dbReference type="Rhea" id="RHEA-COMP:10132"/>
        <dbReference type="Rhea" id="RHEA-COMP:11367"/>
        <dbReference type="Rhea" id="RHEA-COMP:11368"/>
        <dbReference type="ChEBI" id="CHEBI:29950"/>
        <dbReference type="ChEBI" id="CHEBI:82612"/>
        <dbReference type="ChEBI" id="CHEBI:85445"/>
        <dbReference type="ChEBI" id="CHEBI:85448"/>
        <dbReference type="EC" id="2.1.1.63"/>
    </reaction>
</comment>
<keyword evidence="7" id="KW-0812">Transmembrane</keyword>
<dbReference type="Gene3D" id="1.10.10.10">
    <property type="entry name" value="Winged helix-like DNA-binding domain superfamily/Winged helix DNA-binding domain"/>
    <property type="match status" value="1"/>
</dbReference>
<dbReference type="Proteomes" id="UP000294958">
    <property type="component" value="Unassembled WGS sequence"/>
</dbReference>
<dbReference type="InterPro" id="IPR014048">
    <property type="entry name" value="MethylDNA_cys_MeTrfase_DNA-bd"/>
</dbReference>
<feature type="domain" description="Methylated-DNA-[protein]-cysteine S-methyltransferase DNA binding" evidence="8">
    <location>
        <begin position="100"/>
        <end position="181"/>
    </location>
</feature>
<dbReference type="CDD" id="cd06445">
    <property type="entry name" value="ATase"/>
    <property type="match status" value="1"/>
</dbReference>
<feature type="transmembrane region" description="Helical" evidence="7">
    <location>
        <begin position="20"/>
        <end position="43"/>
    </location>
</feature>
<evidence type="ECO:0000256" key="3">
    <source>
        <dbReference type="ARBA" id="ARBA00022679"/>
    </source>
</evidence>
<evidence type="ECO:0000313" key="9">
    <source>
        <dbReference type="EMBL" id="TDR33237.1"/>
    </source>
</evidence>
<dbReference type="EMBL" id="SNZF01000024">
    <property type="protein sequence ID" value="TDR33237.1"/>
    <property type="molecule type" value="Genomic_DNA"/>
</dbReference>
<accession>A0A4R6YC16</accession>